<sequence length="127" mass="14475">MLTSEIIGGRIKDSREEKKISQQLMVDKLKDIGISMSRETLSKIENGNRTVSAVELKAICLVLSVDIDILLEDNEDDSLVTLFRQRNSNEDTIKGVETIQDMIMSFMNQKKIMNANNETKVEPLWRS</sequence>
<dbReference type="KEGG" id="cmah:C1I91_18945"/>
<dbReference type="CDD" id="cd00093">
    <property type="entry name" value="HTH_XRE"/>
    <property type="match status" value="1"/>
</dbReference>
<dbReference type="AlphaFoldDB" id="A0A410DWY1"/>
<dbReference type="SMART" id="SM00530">
    <property type="entry name" value="HTH_XRE"/>
    <property type="match status" value="1"/>
</dbReference>
<dbReference type="OrthoDB" id="1766270at2"/>
<dbReference type="Pfam" id="PF01381">
    <property type="entry name" value="HTH_3"/>
    <property type="match status" value="1"/>
</dbReference>
<gene>
    <name evidence="2" type="ORF">C1I91_18945</name>
</gene>
<accession>A0A410DWY1</accession>
<dbReference type="GO" id="GO:0003677">
    <property type="term" value="F:DNA binding"/>
    <property type="evidence" value="ECO:0007669"/>
    <property type="project" value="InterPro"/>
</dbReference>
<evidence type="ECO:0000259" key="1">
    <source>
        <dbReference type="PROSITE" id="PS50943"/>
    </source>
</evidence>
<dbReference type="EMBL" id="CP025746">
    <property type="protein sequence ID" value="QAA33551.1"/>
    <property type="molecule type" value="Genomic_DNA"/>
</dbReference>
<dbReference type="InterPro" id="IPR010982">
    <property type="entry name" value="Lambda_DNA-bd_dom_sf"/>
</dbReference>
<dbReference type="RefSeq" id="WP_128214274.1">
    <property type="nucleotide sequence ID" value="NZ_CP025746.1"/>
</dbReference>
<dbReference type="PROSITE" id="PS50943">
    <property type="entry name" value="HTH_CROC1"/>
    <property type="match status" value="1"/>
</dbReference>
<organism evidence="2 3">
    <name type="scientific">Clostridium manihotivorum</name>
    <dbReference type="NCBI Taxonomy" id="2320868"/>
    <lineage>
        <taxon>Bacteria</taxon>
        <taxon>Bacillati</taxon>
        <taxon>Bacillota</taxon>
        <taxon>Clostridia</taxon>
        <taxon>Eubacteriales</taxon>
        <taxon>Clostridiaceae</taxon>
        <taxon>Clostridium</taxon>
    </lineage>
</organism>
<reference evidence="2 3" key="1">
    <citation type="submission" date="2018-01" db="EMBL/GenBank/DDBJ databases">
        <title>Genome Sequencing and Assembly of Anaerobacter polyendosporus strain CT4.</title>
        <authorList>
            <person name="Tachaapaikoon C."/>
            <person name="Sutheeworapong S."/>
            <person name="Jenjaroenpun P."/>
            <person name="Wongsurawat T."/>
            <person name="Nookeaw I."/>
            <person name="Cheawchanlertfa P."/>
            <person name="Kosugi A."/>
            <person name="Cheevadhanarak S."/>
            <person name="Ratanakhanokchai K."/>
        </authorList>
    </citation>
    <scope>NUCLEOTIDE SEQUENCE [LARGE SCALE GENOMIC DNA]</scope>
    <source>
        <strain evidence="2 3">CT4</strain>
    </source>
</reference>
<dbReference type="Gene3D" id="1.10.260.40">
    <property type="entry name" value="lambda repressor-like DNA-binding domains"/>
    <property type="match status" value="1"/>
</dbReference>
<evidence type="ECO:0000313" key="2">
    <source>
        <dbReference type="EMBL" id="QAA33551.1"/>
    </source>
</evidence>
<evidence type="ECO:0000313" key="3">
    <source>
        <dbReference type="Proteomes" id="UP000286268"/>
    </source>
</evidence>
<keyword evidence="3" id="KW-1185">Reference proteome</keyword>
<proteinExistence type="predicted"/>
<dbReference type="Proteomes" id="UP000286268">
    <property type="component" value="Chromosome"/>
</dbReference>
<protein>
    <submittedName>
        <fullName evidence="2">XRE family transcriptional regulator</fullName>
    </submittedName>
</protein>
<name>A0A410DWY1_9CLOT</name>
<dbReference type="InterPro" id="IPR001387">
    <property type="entry name" value="Cro/C1-type_HTH"/>
</dbReference>
<dbReference type="SUPFAM" id="SSF47413">
    <property type="entry name" value="lambda repressor-like DNA-binding domains"/>
    <property type="match status" value="1"/>
</dbReference>
<feature type="domain" description="HTH cro/C1-type" evidence="1">
    <location>
        <begin position="11"/>
        <end position="70"/>
    </location>
</feature>